<evidence type="ECO:0000256" key="2">
    <source>
        <dbReference type="SAM" id="Phobius"/>
    </source>
</evidence>
<comment type="caution">
    <text evidence="3">The sequence shown here is derived from an EMBL/GenBank/DDBJ whole genome shotgun (WGS) entry which is preliminary data.</text>
</comment>
<protein>
    <submittedName>
        <fullName evidence="3">Uncharacterized protein</fullName>
    </submittedName>
</protein>
<feature type="non-terminal residue" evidence="3">
    <location>
        <position position="299"/>
    </location>
</feature>
<sequence>SGIISFTIFQGWAFYKHHREEYLQRMSSPGSLTWLSFLLLLQVASFIWLCFNRSPPRERKEDPTPARRRALAATLVCSCSSAFMDLAAKGWSSTEVNETGRPSLGLSSAVFWVSLCANLIFLVLMRWATIYGCRRCDVLIFVPLNTTANIIFSVASGMICLSEYKSVKSWPGLVTAGLSMLCGIFMLVTGPAETMAASSALRLEQEKSKASESPRSSPAVSGSASPCSSFTSNTVRGVVPRERANPEPPLSPCQLQSRVSALSFVYLNRIHRRAARARSEKSIHCGDRDEGARDVAAEP</sequence>
<evidence type="ECO:0000256" key="1">
    <source>
        <dbReference type="SAM" id="MobiDB-lite"/>
    </source>
</evidence>
<accession>A0AA36HJY3</accession>
<keyword evidence="2" id="KW-0472">Membrane</keyword>
<feature type="transmembrane region" description="Helical" evidence="2">
    <location>
        <begin position="136"/>
        <end position="158"/>
    </location>
</feature>
<feature type="transmembrane region" description="Helical" evidence="2">
    <location>
        <begin position="104"/>
        <end position="124"/>
    </location>
</feature>
<feature type="compositionally biased region" description="Polar residues" evidence="1">
    <location>
        <begin position="213"/>
        <end position="233"/>
    </location>
</feature>
<dbReference type="AlphaFoldDB" id="A0AA36HJY3"/>
<feature type="region of interest" description="Disordered" evidence="1">
    <location>
        <begin position="275"/>
        <end position="299"/>
    </location>
</feature>
<gene>
    <name evidence="3" type="ORF">EVOR1521_LOCUS1016</name>
</gene>
<feature type="transmembrane region" description="Helical" evidence="2">
    <location>
        <begin position="71"/>
        <end position="92"/>
    </location>
</feature>
<keyword evidence="2" id="KW-0812">Transmembrane</keyword>
<reference evidence="3" key="1">
    <citation type="submission" date="2023-08" db="EMBL/GenBank/DDBJ databases">
        <authorList>
            <person name="Chen Y."/>
            <person name="Shah S."/>
            <person name="Dougan E. K."/>
            <person name="Thang M."/>
            <person name="Chan C."/>
        </authorList>
    </citation>
    <scope>NUCLEOTIDE SEQUENCE</scope>
</reference>
<organism evidence="3 4">
    <name type="scientific">Effrenium voratum</name>
    <dbReference type="NCBI Taxonomy" id="2562239"/>
    <lineage>
        <taxon>Eukaryota</taxon>
        <taxon>Sar</taxon>
        <taxon>Alveolata</taxon>
        <taxon>Dinophyceae</taxon>
        <taxon>Suessiales</taxon>
        <taxon>Symbiodiniaceae</taxon>
        <taxon>Effrenium</taxon>
    </lineage>
</organism>
<keyword evidence="4" id="KW-1185">Reference proteome</keyword>
<name>A0AA36HJY3_9DINO</name>
<feature type="transmembrane region" description="Helical" evidence="2">
    <location>
        <begin position="170"/>
        <end position="188"/>
    </location>
</feature>
<feature type="compositionally biased region" description="Basic and acidic residues" evidence="1">
    <location>
        <begin position="277"/>
        <end position="299"/>
    </location>
</feature>
<feature type="transmembrane region" description="Helical" evidence="2">
    <location>
        <begin position="32"/>
        <end position="51"/>
    </location>
</feature>
<feature type="region of interest" description="Disordered" evidence="1">
    <location>
        <begin position="206"/>
        <end position="233"/>
    </location>
</feature>
<evidence type="ECO:0000313" key="4">
    <source>
        <dbReference type="Proteomes" id="UP001178507"/>
    </source>
</evidence>
<keyword evidence="2" id="KW-1133">Transmembrane helix</keyword>
<dbReference type="Proteomes" id="UP001178507">
    <property type="component" value="Unassembled WGS sequence"/>
</dbReference>
<evidence type="ECO:0000313" key="3">
    <source>
        <dbReference type="EMBL" id="CAJ1370448.1"/>
    </source>
</evidence>
<dbReference type="EMBL" id="CAUJNA010000016">
    <property type="protein sequence ID" value="CAJ1370448.1"/>
    <property type="molecule type" value="Genomic_DNA"/>
</dbReference>
<proteinExistence type="predicted"/>